<organism evidence="14 15">
    <name type="scientific">Candidatus Nitrosocosmicus oleophilus</name>
    <dbReference type="NCBI Taxonomy" id="1353260"/>
    <lineage>
        <taxon>Archaea</taxon>
        <taxon>Nitrososphaerota</taxon>
        <taxon>Nitrososphaeria</taxon>
        <taxon>Nitrososphaerales</taxon>
        <taxon>Nitrososphaeraceae</taxon>
        <taxon>Candidatus Nitrosocosmicus</taxon>
    </lineage>
</organism>
<keyword evidence="5 13" id="KW-0812">Transmembrane</keyword>
<keyword evidence="4" id="KW-0633">Potassium transport</keyword>
<dbReference type="AlphaFoldDB" id="A0A654LW82"/>
<evidence type="ECO:0000313" key="14">
    <source>
        <dbReference type="EMBL" id="ALI35257.1"/>
    </source>
</evidence>
<dbReference type="GO" id="GO:0015252">
    <property type="term" value="F:proton channel activity"/>
    <property type="evidence" value="ECO:0007669"/>
    <property type="project" value="InterPro"/>
</dbReference>
<dbReference type="RefSeq" id="WP_196817765.1">
    <property type="nucleotide sequence ID" value="NZ_CP012850.1"/>
</dbReference>
<keyword evidence="10 13" id="KW-0472">Membrane</keyword>
<dbReference type="OrthoDB" id="10769at2157"/>
<dbReference type="Proteomes" id="UP000058925">
    <property type="component" value="Chromosome"/>
</dbReference>
<comment type="catalytic activity">
    <reaction evidence="12">
        <text>K(+)(in) = K(+)(out)</text>
        <dbReference type="Rhea" id="RHEA:29463"/>
        <dbReference type="ChEBI" id="CHEBI:29103"/>
    </reaction>
</comment>
<evidence type="ECO:0000256" key="9">
    <source>
        <dbReference type="ARBA" id="ARBA00023065"/>
    </source>
</evidence>
<sequence>MGLEKKGLIFGKGRLESLTDGVFAIIMTILVFNISVPELILFTEGDFASERLSAKFADLWPDFLAYVISFSTLGAFWVAHHRIFRWVLYVDRPLIWINISFLMIIGLIPFSTTLLTQYLDSQNSIFAFSFNAILAGLLIYVIYYYVKRNPDLVDKSIQALIEKSSSRRIVATILTYSVAIIFSFIYLQASLFLLLLVLIPEIIPDKYFGRKTE</sequence>
<keyword evidence="7" id="KW-0630">Potassium</keyword>
<dbReference type="PANTHER" id="PTHR31462">
    <property type="entry name" value="ENDOSOMAL/LYSOSOMAL POTASSIUM CHANNEL TMEM175"/>
    <property type="match status" value="1"/>
</dbReference>
<evidence type="ECO:0000256" key="3">
    <source>
        <dbReference type="ARBA" id="ARBA00022448"/>
    </source>
</evidence>
<dbReference type="EMBL" id="CP012850">
    <property type="protein sequence ID" value="ALI35257.1"/>
    <property type="molecule type" value="Genomic_DNA"/>
</dbReference>
<feature type="transmembrane region" description="Helical" evidence="13">
    <location>
        <begin position="125"/>
        <end position="146"/>
    </location>
</feature>
<evidence type="ECO:0000256" key="6">
    <source>
        <dbReference type="ARBA" id="ARBA00022826"/>
    </source>
</evidence>
<dbReference type="GO" id="GO:0016020">
    <property type="term" value="C:membrane"/>
    <property type="evidence" value="ECO:0007669"/>
    <property type="project" value="UniProtKB-SubCell"/>
</dbReference>
<comment type="subcellular location">
    <subcellularLocation>
        <location evidence="1">Membrane</location>
        <topology evidence="1">Multi-pass membrane protein</topology>
    </subcellularLocation>
</comment>
<reference evidence="15" key="1">
    <citation type="submission" date="2015-10" db="EMBL/GenBank/DDBJ databases">
        <title>Niche specialization of a soil ammonia-oxidizing archaeon, Candidatus Nitrosocosmicus oleophilus.</title>
        <authorList>
            <person name="Jung M.-Y."/>
            <person name="Rhee S.-K."/>
        </authorList>
    </citation>
    <scope>NUCLEOTIDE SEQUENCE [LARGE SCALE GENOMIC DNA]</scope>
    <source>
        <strain evidence="15">MY3</strain>
    </source>
</reference>
<evidence type="ECO:0000256" key="10">
    <source>
        <dbReference type="ARBA" id="ARBA00023136"/>
    </source>
</evidence>
<evidence type="ECO:0000256" key="4">
    <source>
        <dbReference type="ARBA" id="ARBA00022538"/>
    </source>
</evidence>
<accession>A0A654LW82</accession>
<keyword evidence="3" id="KW-0813">Transport</keyword>
<keyword evidence="6" id="KW-0631">Potassium channel</keyword>
<dbReference type="Pfam" id="PF06736">
    <property type="entry name" value="TMEM175"/>
    <property type="match status" value="1"/>
</dbReference>
<evidence type="ECO:0000256" key="13">
    <source>
        <dbReference type="SAM" id="Phobius"/>
    </source>
</evidence>
<evidence type="ECO:0000256" key="7">
    <source>
        <dbReference type="ARBA" id="ARBA00022958"/>
    </source>
</evidence>
<evidence type="ECO:0000256" key="8">
    <source>
        <dbReference type="ARBA" id="ARBA00022989"/>
    </source>
</evidence>
<feature type="transmembrane region" description="Helical" evidence="13">
    <location>
        <begin position="95"/>
        <end position="119"/>
    </location>
</feature>
<dbReference type="PANTHER" id="PTHR31462:SF5">
    <property type="entry name" value="ENDOSOMAL_LYSOSOMAL PROTON CHANNEL TMEM175"/>
    <property type="match status" value="1"/>
</dbReference>
<dbReference type="GeneID" id="60421164"/>
<evidence type="ECO:0000313" key="15">
    <source>
        <dbReference type="Proteomes" id="UP000058925"/>
    </source>
</evidence>
<evidence type="ECO:0000256" key="11">
    <source>
        <dbReference type="ARBA" id="ARBA00023303"/>
    </source>
</evidence>
<feature type="transmembrane region" description="Helical" evidence="13">
    <location>
        <begin position="173"/>
        <end position="199"/>
    </location>
</feature>
<evidence type="ECO:0000256" key="12">
    <source>
        <dbReference type="ARBA" id="ARBA00034430"/>
    </source>
</evidence>
<evidence type="ECO:0008006" key="16">
    <source>
        <dbReference type="Google" id="ProtNLM"/>
    </source>
</evidence>
<dbReference type="GO" id="GO:0005267">
    <property type="term" value="F:potassium channel activity"/>
    <property type="evidence" value="ECO:0007669"/>
    <property type="project" value="UniProtKB-KW"/>
</dbReference>
<comment type="similarity">
    <text evidence="2">Belongs to the TMEM175 family.</text>
</comment>
<feature type="transmembrane region" description="Helical" evidence="13">
    <location>
        <begin position="21"/>
        <end position="43"/>
    </location>
</feature>
<evidence type="ECO:0000256" key="2">
    <source>
        <dbReference type="ARBA" id="ARBA00006920"/>
    </source>
</evidence>
<evidence type="ECO:0000256" key="1">
    <source>
        <dbReference type="ARBA" id="ARBA00004141"/>
    </source>
</evidence>
<keyword evidence="11" id="KW-0407">Ion channel</keyword>
<gene>
    <name evidence="14" type="ORF">NMY3_01052</name>
</gene>
<evidence type="ECO:0000256" key="5">
    <source>
        <dbReference type="ARBA" id="ARBA00022692"/>
    </source>
</evidence>
<protein>
    <recommendedName>
        <fullName evidence="16">DUF1211 domain-containing protein</fullName>
    </recommendedName>
</protein>
<feature type="transmembrane region" description="Helical" evidence="13">
    <location>
        <begin position="63"/>
        <end position="83"/>
    </location>
</feature>
<keyword evidence="8 13" id="KW-1133">Transmembrane helix</keyword>
<keyword evidence="9" id="KW-0406">Ion transport</keyword>
<proteinExistence type="inferred from homology"/>
<dbReference type="InterPro" id="IPR010617">
    <property type="entry name" value="TMEM175-like"/>
</dbReference>
<keyword evidence="15" id="KW-1185">Reference proteome</keyword>
<name>A0A654LW82_9ARCH</name>
<dbReference type="KEGG" id="taa:NMY3_01052"/>